<dbReference type="PANTHER" id="PTHR21446:SF12">
    <property type="entry name" value="POTASSIUM CHANNEL TETRAMERIZATION DOMAIN CONTAINING 1"/>
    <property type="match status" value="1"/>
</dbReference>
<dbReference type="Proteomes" id="UP000887013">
    <property type="component" value="Unassembled WGS sequence"/>
</dbReference>
<dbReference type="OrthoDB" id="2434995at2759"/>
<dbReference type="InterPro" id="IPR052787">
    <property type="entry name" value="MAVS"/>
</dbReference>
<protein>
    <submittedName>
        <fullName evidence="1">TRASH domain-containing protein</fullName>
    </submittedName>
</protein>
<sequence>MSVEECDDEEPEVSEYISPVNALEKCEETLIPEPLTSVYSQRGRTTKRTTWDEIAQRKWLQSRGSRRDFERLEATVLAGILEEFYENLTKPDGEEYSVSTMHTIRASISRYLTLPPQSKPFSIIRDREFKRANEAFYRRIRRLQSPRQPAFHYAAGRTAVWQPQTVNIPCNSNGIMLVQLGPQ</sequence>
<accession>A0A8X6N4H3</accession>
<comment type="caution">
    <text evidence="1">The sequence shown here is derived from an EMBL/GenBank/DDBJ whole genome shotgun (WGS) entry which is preliminary data.</text>
</comment>
<evidence type="ECO:0000313" key="1">
    <source>
        <dbReference type="EMBL" id="GFS92969.1"/>
    </source>
</evidence>
<dbReference type="PANTHER" id="PTHR21446">
    <property type="entry name" value="DUF3504 DOMAIN-CONTAINING PROTEIN"/>
    <property type="match status" value="1"/>
</dbReference>
<name>A0A8X6N4H3_NEPPI</name>
<proteinExistence type="predicted"/>
<keyword evidence="2" id="KW-1185">Reference proteome</keyword>
<dbReference type="EMBL" id="BMAW01099999">
    <property type="protein sequence ID" value="GFS92969.1"/>
    <property type="molecule type" value="Genomic_DNA"/>
</dbReference>
<evidence type="ECO:0000313" key="2">
    <source>
        <dbReference type="Proteomes" id="UP000887013"/>
    </source>
</evidence>
<gene>
    <name evidence="1" type="primary">AVEN_30672_1</name>
    <name evidence="1" type="ORF">NPIL_472061</name>
</gene>
<dbReference type="AlphaFoldDB" id="A0A8X6N4H3"/>
<reference evidence="1" key="1">
    <citation type="submission" date="2020-08" db="EMBL/GenBank/DDBJ databases">
        <title>Multicomponent nature underlies the extraordinary mechanical properties of spider dragline silk.</title>
        <authorList>
            <person name="Kono N."/>
            <person name="Nakamura H."/>
            <person name="Mori M."/>
            <person name="Yoshida Y."/>
            <person name="Ohtoshi R."/>
            <person name="Malay A.D."/>
            <person name="Moran D.A.P."/>
            <person name="Tomita M."/>
            <person name="Numata K."/>
            <person name="Arakawa K."/>
        </authorList>
    </citation>
    <scope>NUCLEOTIDE SEQUENCE</scope>
</reference>
<organism evidence="1 2">
    <name type="scientific">Nephila pilipes</name>
    <name type="common">Giant wood spider</name>
    <name type="synonym">Nephila maculata</name>
    <dbReference type="NCBI Taxonomy" id="299642"/>
    <lineage>
        <taxon>Eukaryota</taxon>
        <taxon>Metazoa</taxon>
        <taxon>Ecdysozoa</taxon>
        <taxon>Arthropoda</taxon>
        <taxon>Chelicerata</taxon>
        <taxon>Arachnida</taxon>
        <taxon>Araneae</taxon>
        <taxon>Araneomorphae</taxon>
        <taxon>Entelegynae</taxon>
        <taxon>Araneoidea</taxon>
        <taxon>Nephilidae</taxon>
        <taxon>Nephila</taxon>
    </lineage>
</organism>